<name>A0ABS8TCF0_DATST</name>
<dbReference type="Proteomes" id="UP000823775">
    <property type="component" value="Unassembled WGS sequence"/>
</dbReference>
<feature type="non-terminal residue" evidence="1">
    <location>
        <position position="1"/>
    </location>
</feature>
<reference evidence="1 2" key="1">
    <citation type="journal article" date="2021" name="BMC Genomics">
        <title>Datura genome reveals duplications of psychoactive alkaloid biosynthetic genes and high mutation rate following tissue culture.</title>
        <authorList>
            <person name="Rajewski A."/>
            <person name="Carter-House D."/>
            <person name="Stajich J."/>
            <person name="Litt A."/>
        </authorList>
    </citation>
    <scope>NUCLEOTIDE SEQUENCE [LARGE SCALE GENOMIC DNA]</scope>
    <source>
        <strain evidence="1">AR-01</strain>
    </source>
</reference>
<accession>A0ABS8TCF0</accession>
<proteinExistence type="predicted"/>
<evidence type="ECO:0000313" key="1">
    <source>
        <dbReference type="EMBL" id="MCD7469077.1"/>
    </source>
</evidence>
<organism evidence="1 2">
    <name type="scientific">Datura stramonium</name>
    <name type="common">Jimsonweed</name>
    <name type="synonym">Common thornapple</name>
    <dbReference type="NCBI Taxonomy" id="4076"/>
    <lineage>
        <taxon>Eukaryota</taxon>
        <taxon>Viridiplantae</taxon>
        <taxon>Streptophyta</taxon>
        <taxon>Embryophyta</taxon>
        <taxon>Tracheophyta</taxon>
        <taxon>Spermatophyta</taxon>
        <taxon>Magnoliopsida</taxon>
        <taxon>eudicotyledons</taxon>
        <taxon>Gunneridae</taxon>
        <taxon>Pentapetalae</taxon>
        <taxon>asterids</taxon>
        <taxon>lamiids</taxon>
        <taxon>Solanales</taxon>
        <taxon>Solanaceae</taxon>
        <taxon>Solanoideae</taxon>
        <taxon>Datureae</taxon>
        <taxon>Datura</taxon>
    </lineage>
</organism>
<sequence>TRAQANPQPEAVNGGQPRVVARERVQEQVVQDTPSTVLIVALYADTVIRLLNMLEALLANNGGLLVPQTTSQTQTQVQLNVAAIQTPQLTPQT</sequence>
<feature type="non-terminal residue" evidence="1">
    <location>
        <position position="93"/>
    </location>
</feature>
<evidence type="ECO:0000313" key="2">
    <source>
        <dbReference type="Proteomes" id="UP000823775"/>
    </source>
</evidence>
<comment type="caution">
    <text evidence="1">The sequence shown here is derived from an EMBL/GenBank/DDBJ whole genome shotgun (WGS) entry which is preliminary data.</text>
</comment>
<dbReference type="EMBL" id="JACEIK010001399">
    <property type="protein sequence ID" value="MCD7469077.1"/>
    <property type="molecule type" value="Genomic_DNA"/>
</dbReference>
<keyword evidence="2" id="KW-1185">Reference proteome</keyword>
<gene>
    <name evidence="1" type="ORF">HAX54_007719</name>
</gene>
<protein>
    <submittedName>
        <fullName evidence="1">Uncharacterized protein</fullName>
    </submittedName>
</protein>